<organism evidence="2 3">
    <name type="scientific">Penicillium chermesinum</name>
    <dbReference type="NCBI Taxonomy" id="63820"/>
    <lineage>
        <taxon>Eukaryota</taxon>
        <taxon>Fungi</taxon>
        <taxon>Dikarya</taxon>
        <taxon>Ascomycota</taxon>
        <taxon>Pezizomycotina</taxon>
        <taxon>Eurotiomycetes</taxon>
        <taxon>Eurotiomycetidae</taxon>
        <taxon>Eurotiales</taxon>
        <taxon>Aspergillaceae</taxon>
        <taxon>Penicillium</taxon>
    </lineage>
</organism>
<gene>
    <name evidence="2" type="ORF">N7468_005959</name>
</gene>
<dbReference type="Proteomes" id="UP001150941">
    <property type="component" value="Unassembled WGS sequence"/>
</dbReference>
<protein>
    <submittedName>
        <fullName evidence="2">Uncharacterized protein</fullName>
    </submittedName>
</protein>
<feature type="region of interest" description="Disordered" evidence="1">
    <location>
        <begin position="43"/>
        <end position="93"/>
    </location>
</feature>
<feature type="compositionally biased region" description="Basic residues" evidence="1">
    <location>
        <begin position="84"/>
        <end position="93"/>
    </location>
</feature>
<evidence type="ECO:0000313" key="3">
    <source>
        <dbReference type="Proteomes" id="UP001150941"/>
    </source>
</evidence>
<reference evidence="2" key="1">
    <citation type="submission" date="2022-11" db="EMBL/GenBank/DDBJ databases">
        <authorList>
            <person name="Petersen C."/>
        </authorList>
    </citation>
    <scope>NUCLEOTIDE SEQUENCE</scope>
    <source>
        <strain evidence="2">IBT 19713</strain>
    </source>
</reference>
<name>A0A9W9TNW7_9EURO</name>
<evidence type="ECO:0000313" key="2">
    <source>
        <dbReference type="EMBL" id="KAJ5233003.1"/>
    </source>
</evidence>
<dbReference type="EMBL" id="JAPQKS010000004">
    <property type="protein sequence ID" value="KAJ5233003.1"/>
    <property type="molecule type" value="Genomic_DNA"/>
</dbReference>
<dbReference type="RefSeq" id="XP_058330995.1">
    <property type="nucleotide sequence ID" value="XM_058475255.1"/>
</dbReference>
<comment type="caution">
    <text evidence="2">The sequence shown here is derived from an EMBL/GenBank/DDBJ whole genome shotgun (WGS) entry which is preliminary data.</text>
</comment>
<dbReference type="AlphaFoldDB" id="A0A9W9TNW7"/>
<keyword evidence="3" id="KW-1185">Reference proteome</keyword>
<dbReference type="GeneID" id="83202558"/>
<evidence type="ECO:0000256" key="1">
    <source>
        <dbReference type="SAM" id="MobiDB-lite"/>
    </source>
</evidence>
<reference evidence="2" key="2">
    <citation type="journal article" date="2023" name="IMA Fungus">
        <title>Comparative genomic study of the Penicillium genus elucidates a diverse pangenome and 15 lateral gene transfer events.</title>
        <authorList>
            <person name="Petersen C."/>
            <person name="Sorensen T."/>
            <person name="Nielsen M.R."/>
            <person name="Sondergaard T.E."/>
            <person name="Sorensen J.L."/>
            <person name="Fitzpatrick D.A."/>
            <person name="Frisvad J.C."/>
            <person name="Nielsen K.L."/>
        </authorList>
    </citation>
    <scope>NUCLEOTIDE SEQUENCE</scope>
    <source>
        <strain evidence="2">IBT 19713</strain>
    </source>
</reference>
<sequence length="93" mass="11129">MRRSIEPVRVPVVSWRRVAPRWCQTQETRIPFFEEGKTNREGSVRRFRMDLPDEETSPLEKPQSQFPDFRNKNTAQEGSSRRLWSGRRSKTYS</sequence>
<feature type="compositionally biased region" description="Polar residues" evidence="1">
    <location>
        <begin position="62"/>
        <end position="77"/>
    </location>
</feature>
<accession>A0A9W9TNW7</accession>
<proteinExistence type="predicted"/>
<dbReference type="OrthoDB" id="5366332at2759"/>